<keyword evidence="2" id="KW-0808">Transferase</keyword>
<keyword evidence="5" id="KW-0830">Ubiquinone</keyword>
<dbReference type="InterPro" id="IPR041698">
    <property type="entry name" value="Methyltransf_25"/>
</dbReference>
<name>A0A1H0K7D2_9ACTN</name>
<evidence type="ECO:0000256" key="3">
    <source>
        <dbReference type="ARBA" id="ARBA00022691"/>
    </source>
</evidence>
<sequence>MAVHRTENPLPARRAPAQTAPVFTDADAAALYDTLNPWDPDHRMDDGFYFPLVMAADSVLDVGCGTGSMLALARARGHRGRLTGIDPDRAMLDRARRHEGIEWIEAAAAQAPEGAGFALATMTGHAFQNLLTDDDIRASLRGVHAALRPGGRFAFETRHPLARAWEGWTARNPEDVVEVVDEQGRPLRYWHEVDSVADGIVAFHGTVAAPDGTVLRVLTESLRFPGPAELHAFLTEAGFTVQEQYGSWDRTPVTDASPEIITVASRG</sequence>
<dbReference type="SUPFAM" id="SSF53335">
    <property type="entry name" value="S-adenosyl-L-methionine-dependent methyltransferases"/>
    <property type="match status" value="1"/>
</dbReference>
<keyword evidence="3" id="KW-0949">S-adenosyl-L-methionine</keyword>
<evidence type="ECO:0000313" key="5">
    <source>
        <dbReference type="EMBL" id="SDO51777.1"/>
    </source>
</evidence>
<dbReference type="PANTHER" id="PTHR43464:SF19">
    <property type="entry name" value="UBIQUINONE BIOSYNTHESIS O-METHYLTRANSFERASE, MITOCHONDRIAL"/>
    <property type="match status" value="1"/>
</dbReference>
<dbReference type="EMBL" id="FNIE01000010">
    <property type="protein sequence ID" value="SDO51777.1"/>
    <property type="molecule type" value="Genomic_DNA"/>
</dbReference>
<evidence type="ECO:0000256" key="1">
    <source>
        <dbReference type="ARBA" id="ARBA00022603"/>
    </source>
</evidence>
<dbReference type="STRING" id="310781.SAMN05216259_110139"/>
<protein>
    <submittedName>
        <fullName evidence="5">Ubiquinone/menaquinone biosynthesis C-methylase UbiE</fullName>
    </submittedName>
</protein>
<proteinExistence type="predicted"/>
<organism evidence="5 6">
    <name type="scientific">Actinacidiphila guanduensis</name>
    <dbReference type="NCBI Taxonomy" id="310781"/>
    <lineage>
        <taxon>Bacteria</taxon>
        <taxon>Bacillati</taxon>
        <taxon>Actinomycetota</taxon>
        <taxon>Actinomycetes</taxon>
        <taxon>Kitasatosporales</taxon>
        <taxon>Streptomycetaceae</taxon>
        <taxon>Actinacidiphila</taxon>
    </lineage>
</organism>
<evidence type="ECO:0000313" key="6">
    <source>
        <dbReference type="Proteomes" id="UP000199341"/>
    </source>
</evidence>
<evidence type="ECO:0000259" key="4">
    <source>
        <dbReference type="Pfam" id="PF13649"/>
    </source>
</evidence>
<dbReference type="Pfam" id="PF13649">
    <property type="entry name" value="Methyltransf_25"/>
    <property type="match status" value="1"/>
</dbReference>
<feature type="domain" description="Methyltransferase" evidence="4">
    <location>
        <begin position="59"/>
        <end position="151"/>
    </location>
</feature>
<evidence type="ECO:0000256" key="2">
    <source>
        <dbReference type="ARBA" id="ARBA00022679"/>
    </source>
</evidence>
<dbReference type="PANTHER" id="PTHR43464">
    <property type="entry name" value="METHYLTRANSFERASE"/>
    <property type="match status" value="1"/>
</dbReference>
<dbReference type="Gene3D" id="3.40.50.150">
    <property type="entry name" value="Vaccinia Virus protein VP39"/>
    <property type="match status" value="1"/>
</dbReference>
<dbReference type="InterPro" id="IPR029063">
    <property type="entry name" value="SAM-dependent_MTases_sf"/>
</dbReference>
<dbReference type="AlphaFoldDB" id="A0A1H0K7D2"/>
<dbReference type="GO" id="GO:0008168">
    <property type="term" value="F:methyltransferase activity"/>
    <property type="evidence" value="ECO:0007669"/>
    <property type="project" value="UniProtKB-KW"/>
</dbReference>
<dbReference type="GO" id="GO:0032259">
    <property type="term" value="P:methylation"/>
    <property type="evidence" value="ECO:0007669"/>
    <property type="project" value="UniProtKB-KW"/>
</dbReference>
<dbReference type="CDD" id="cd02440">
    <property type="entry name" value="AdoMet_MTases"/>
    <property type="match status" value="1"/>
</dbReference>
<keyword evidence="6" id="KW-1185">Reference proteome</keyword>
<gene>
    <name evidence="5" type="ORF">SAMN05216259_110139</name>
</gene>
<keyword evidence="1 5" id="KW-0489">Methyltransferase</keyword>
<reference evidence="5 6" key="1">
    <citation type="submission" date="2016-10" db="EMBL/GenBank/DDBJ databases">
        <authorList>
            <person name="de Groot N.N."/>
        </authorList>
    </citation>
    <scope>NUCLEOTIDE SEQUENCE [LARGE SCALE GENOMIC DNA]</scope>
    <source>
        <strain evidence="5 6">CGMCC 4.2022</strain>
    </source>
</reference>
<dbReference type="Proteomes" id="UP000199341">
    <property type="component" value="Unassembled WGS sequence"/>
</dbReference>
<accession>A0A1H0K7D2</accession>